<dbReference type="Pfam" id="PF07336">
    <property type="entry name" value="ABATE"/>
    <property type="match status" value="1"/>
</dbReference>
<dbReference type="PANTHER" id="PTHR35525">
    <property type="entry name" value="BLL6575 PROTEIN"/>
    <property type="match status" value="1"/>
</dbReference>
<proteinExistence type="predicted"/>
<name>A0ABP4QMF9_9ACTN</name>
<sequence>MTHTFDSGSFALELLLTGGPPPWDRYEILHTPEDLAAWLPDSHLALELPFSEEQVRISRVELDRVKEFRAAIWRVIPALTATKPVPGIPPADVDAKDLELINQMVGPLPTVRLSAVGRREWETPITGSQVLGAAARELVDLLGRKPERLRMCAGDNCALMFYDTSRPGNRRWCSMQRCGNRNKVGSYRTRRHDDS</sequence>
<dbReference type="SUPFAM" id="SSF160904">
    <property type="entry name" value="Jann2411-like"/>
    <property type="match status" value="1"/>
</dbReference>
<organism evidence="2 3">
    <name type="scientific">Kribbella sancticallisti</name>
    <dbReference type="NCBI Taxonomy" id="460087"/>
    <lineage>
        <taxon>Bacteria</taxon>
        <taxon>Bacillati</taxon>
        <taxon>Actinomycetota</taxon>
        <taxon>Actinomycetes</taxon>
        <taxon>Propionibacteriales</taxon>
        <taxon>Kribbellaceae</taxon>
        <taxon>Kribbella</taxon>
    </lineage>
</organism>
<dbReference type="InterPro" id="IPR023286">
    <property type="entry name" value="ABATE_dom_sf"/>
</dbReference>
<comment type="caution">
    <text evidence="2">The sequence shown here is derived from an EMBL/GenBank/DDBJ whole genome shotgun (WGS) entry which is preliminary data.</text>
</comment>
<feature type="domain" description="Zinc finger CGNR" evidence="1">
    <location>
        <begin position="148"/>
        <end position="191"/>
    </location>
</feature>
<dbReference type="Proteomes" id="UP001500393">
    <property type="component" value="Unassembled WGS sequence"/>
</dbReference>
<dbReference type="Gene3D" id="1.10.3300.10">
    <property type="entry name" value="Jann2411-like domain"/>
    <property type="match status" value="1"/>
</dbReference>
<keyword evidence="3" id="KW-1185">Reference proteome</keyword>
<dbReference type="EMBL" id="BAAAOS010000063">
    <property type="protein sequence ID" value="GAA1613465.1"/>
    <property type="molecule type" value="Genomic_DNA"/>
</dbReference>
<dbReference type="PANTHER" id="PTHR35525:SF3">
    <property type="entry name" value="BLL6575 PROTEIN"/>
    <property type="match status" value="1"/>
</dbReference>
<evidence type="ECO:0000313" key="2">
    <source>
        <dbReference type="EMBL" id="GAA1613465.1"/>
    </source>
</evidence>
<gene>
    <name evidence="2" type="ORF">GCM10009789_79630</name>
</gene>
<accession>A0ABP4QMF9</accession>
<reference evidence="3" key="1">
    <citation type="journal article" date="2019" name="Int. J. Syst. Evol. Microbiol.">
        <title>The Global Catalogue of Microorganisms (GCM) 10K type strain sequencing project: providing services to taxonomists for standard genome sequencing and annotation.</title>
        <authorList>
            <consortium name="The Broad Institute Genomics Platform"/>
            <consortium name="The Broad Institute Genome Sequencing Center for Infectious Disease"/>
            <person name="Wu L."/>
            <person name="Ma J."/>
        </authorList>
    </citation>
    <scope>NUCLEOTIDE SEQUENCE [LARGE SCALE GENOMIC DNA]</scope>
    <source>
        <strain evidence="3">JCM 14969</strain>
    </source>
</reference>
<dbReference type="InterPro" id="IPR010852">
    <property type="entry name" value="ABATE"/>
</dbReference>
<dbReference type="Pfam" id="PF11706">
    <property type="entry name" value="zf-CGNR"/>
    <property type="match status" value="1"/>
</dbReference>
<dbReference type="InterPro" id="IPR021005">
    <property type="entry name" value="Znf_CGNR"/>
</dbReference>
<evidence type="ECO:0000259" key="1">
    <source>
        <dbReference type="Pfam" id="PF11706"/>
    </source>
</evidence>
<evidence type="ECO:0000313" key="3">
    <source>
        <dbReference type="Proteomes" id="UP001500393"/>
    </source>
</evidence>
<protein>
    <submittedName>
        <fullName evidence="2">CGNR zinc finger domain-containing protein</fullName>
    </submittedName>
</protein>